<dbReference type="InterPro" id="IPR008153">
    <property type="entry name" value="GAE_dom"/>
</dbReference>
<dbReference type="InterPro" id="IPR008152">
    <property type="entry name" value="Clathrin_a/b/g-adaptin_app_Ig"/>
</dbReference>
<feature type="domain" description="GAT" evidence="13">
    <location>
        <begin position="172"/>
        <end position="299"/>
    </location>
</feature>
<proteinExistence type="inferred from homology"/>
<feature type="compositionally biased region" description="Basic and acidic residues" evidence="10">
    <location>
        <begin position="489"/>
        <end position="499"/>
    </location>
</feature>
<dbReference type="EMBL" id="JAWJWF010000002">
    <property type="protein sequence ID" value="KAK6638194.1"/>
    <property type="molecule type" value="Genomic_DNA"/>
</dbReference>
<dbReference type="InterPro" id="IPR008942">
    <property type="entry name" value="ENTH_VHS"/>
</dbReference>
<dbReference type="SMART" id="SM00288">
    <property type="entry name" value="VHS"/>
    <property type="match status" value="1"/>
</dbReference>
<evidence type="ECO:0000259" key="13">
    <source>
        <dbReference type="PROSITE" id="PS50909"/>
    </source>
</evidence>
<evidence type="ECO:0000259" key="11">
    <source>
        <dbReference type="PROSITE" id="PS50179"/>
    </source>
</evidence>
<feature type="domain" description="VHS" evidence="11">
    <location>
        <begin position="16"/>
        <end position="146"/>
    </location>
</feature>
<dbReference type="CDD" id="cd03567">
    <property type="entry name" value="VHS_GGA_metazoan"/>
    <property type="match status" value="1"/>
</dbReference>
<dbReference type="InterPro" id="IPR041198">
    <property type="entry name" value="GGA_N-GAT"/>
</dbReference>
<evidence type="ECO:0000256" key="6">
    <source>
        <dbReference type="ARBA" id="ARBA00022843"/>
    </source>
</evidence>
<evidence type="ECO:0000313" key="15">
    <source>
        <dbReference type="Proteomes" id="UP001359485"/>
    </source>
</evidence>
<keyword evidence="4" id="KW-0813">Transport</keyword>
<evidence type="ECO:0000256" key="5">
    <source>
        <dbReference type="ARBA" id="ARBA00022753"/>
    </source>
</evidence>
<evidence type="ECO:0000259" key="12">
    <source>
        <dbReference type="PROSITE" id="PS50180"/>
    </source>
</evidence>
<evidence type="ECO:0000256" key="8">
    <source>
        <dbReference type="ARBA" id="ARBA00023034"/>
    </source>
</evidence>
<protein>
    <recommendedName>
        <fullName evidence="16">ADP-ribosylation factor-binding protein GGA1</fullName>
    </recommendedName>
</protein>
<name>A0ABR1BCR0_POLSC</name>
<comment type="caution">
    <text evidence="14">The sequence shown here is derived from an EMBL/GenBank/DDBJ whole genome shotgun (WGS) entry which is preliminary data.</text>
</comment>
<reference evidence="14 15" key="1">
    <citation type="submission" date="2023-09" db="EMBL/GenBank/DDBJ databases">
        <title>Genomes of two closely related lineages of the louse Polyplax serrata with different host specificities.</title>
        <authorList>
            <person name="Martinu J."/>
            <person name="Tarabai H."/>
            <person name="Stefka J."/>
            <person name="Hypsa V."/>
        </authorList>
    </citation>
    <scope>NUCLEOTIDE SEQUENCE [LARGE SCALE GENOMIC DNA]</scope>
    <source>
        <strain evidence="14">98ZLc_SE</strain>
    </source>
</reference>
<dbReference type="PROSITE" id="PS50180">
    <property type="entry name" value="GAE"/>
    <property type="match status" value="1"/>
</dbReference>
<dbReference type="Gene3D" id="1.20.5.170">
    <property type="match status" value="1"/>
</dbReference>
<evidence type="ECO:0000256" key="7">
    <source>
        <dbReference type="ARBA" id="ARBA00022927"/>
    </source>
</evidence>
<evidence type="ECO:0000313" key="14">
    <source>
        <dbReference type="EMBL" id="KAK6638194.1"/>
    </source>
</evidence>
<dbReference type="CDD" id="cd14234">
    <property type="entry name" value="GAT_GGA_meta"/>
    <property type="match status" value="1"/>
</dbReference>
<dbReference type="Gene3D" id="1.25.40.90">
    <property type="match status" value="1"/>
</dbReference>
<keyword evidence="7" id="KW-0653">Protein transport</keyword>
<dbReference type="InterPro" id="IPR013041">
    <property type="entry name" value="Clathrin_app_Ig-like_sf"/>
</dbReference>
<dbReference type="InterPro" id="IPR004152">
    <property type="entry name" value="GAT_dom"/>
</dbReference>
<dbReference type="SUPFAM" id="SSF49348">
    <property type="entry name" value="Clathrin adaptor appendage domain"/>
    <property type="match status" value="1"/>
</dbReference>
<evidence type="ECO:0000256" key="9">
    <source>
        <dbReference type="ARBA" id="ARBA00023136"/>
    </source>
</evidence>
<dbReference type="PROSITE" id="PS50909">
    <property type="entry name" value="GAT"/>
    <property type="match status" value="1"/>
</dbReference>
<dbReference type="PANTHER" id="PTHR45905:SF1">
    <property type="entry name" value="GOLGI-LOCALIZED, GAMMA-ADAPTIN EAR CONTAINING, ARF BINDING PROTEIN"/>
    <property type="match status" value="1"/>
</dbReference>
<comment type="subcellular location">
    <subcellularLocation>
        <location evidence="2">Early endosome membrane</location>
        <topology evidence="2">Peripheral membrane protein</topology>
    </subcellularLocation>
    <subcellularLocation>
        <location evidence="1">Golgi apparatus</location>
        <location evidence="1">trans-Golgi network membrane</location>
        <topology evidence="1">Peripheral membrane protein</topology>
    </subcellularLocation>
</comment>
<gene>
    <name evidence="14" type="ORF">RUM44_008622</name>
</gene>
<dbReference type="Pfam" id="PF02883">
    <property type="entry name" value="Alpha_adaptinC2"/>
    <property type="match status" value="1"/>
</dbReference>
<dbReference type="SUPFAM" id="SSF89009">
    <property type="entry name" value="GAT-like domain"/>
    <property type="match status" value="1"/>
</dbReference>
<dbReference type="Gene3D" id="2.60.40.1230">
    <property type="match status" value="1"/>
</dbReference>
<dbReference type="InterPro" id="IPR002014">
    <property type="entry name" value="VHS_dom"/>
</dbReference>
<dbReference type="Pfam" id="PF03127">
    <property type="entry name" value="GAT"/>
    <property type="match status" value="1"/>
</dbReference>
<dbReference type="Proteomes" id="UP001359485">
    <property type="component" value="Unassembled WGS sequence"/>
</dbReference>
<evidence type="ECO:0000256" key="4">
    <source>
        <dbReference type="ARBA" id="ARBA00022448"/>
    </source>
</evidence>
<organism evidence="14 15">
    <name type="scientific">Polyplax serrata</name>
    <name type="common">Common mouse louse</name>
    <dbReference type="NCBI Taxonomy" id="468196"/>
    <lineage>
        <taxon>Eukaryota</taxon>
        <taxon>Metazoa</taxon>
        <taxon>Ecdysozoa</taxon>
        <taxon>Arthropoda</taxon>
        <taxon>Hexapoda</taxon>
        <taxon>Insecta</taxon>
        <taxon>Pterygota</taxon>
        <taxon>Neoptera</taxon>
        <taxon>Paraneoptera</taxon>
        <taxon>Psocodea</taxon>
        <taxon>Troctomorpha</taxon>
        <taxon>Phthiraptera</taxon>
        <taxon>Anoplura</taxon>
        <taxon>Polyplacidae</taxon>
        <taxon>Polyplax</taxon>
    </lineage>
</organism>
<evidence type="ECO:0000256" key="1">
    <source>
        <dbReference type="ARBA" id="ARBA00004150"/>
    </source>
</evidence>
<evidence type="ECO:0000256" key="3">
    <source>
        <dbReference type="ARBA" id="ARBA00008099"/>
    </source>
</evidence>
<feature type="region of interest" description="Disordered" evidence="10">
    <location>
        <begin position="471"/>
        <end position="500"/>
    </location>
</feature>
<dbReference type="InterPro" id="IPR038425">
    <property type="entry name" value="GAT_sf"/>
</dbReference>
<sequence length="656" mass="72603">MDVITETSLEALLQRATDYRNKNTDTAAIDAFCGIIKKEPGGPQIATKLIAARIQSTEEWEALQALTVLETCMKNCGSSFHSEIGKFRFLNEMIKLVSPKFLGPRTPPSVRSQVLKMMHNWTALYPKEHKIKEAYDMLIKQGVIQKSDVAEDENAKPTEVGLSQKGNPIFQDVEKVKLLQKLLHSKNPNDLQAANRLIKTMVKEDEKRVEIKSKRISEVERVRNNVRLLSEMLDSYLPNQSSVEELELINELHQSCERLKPNLVRLASEVQDSDEFLNQVVAVSDELNQVLEKYVGVITKEGKIDQTQLGIPLDSKNVSALLDLTTPTEELVQSALQNGTSCPDILSQPIFNSGMNIKSPLDSIISPVNDLETMTVKNKASLNPLDAVFSSIDHQSSCAGPSFVAGQNPMQSTDKSNILEKNKKVRALEELDVLSETLLQQCKINALAKNSSKETVTTNKEPDCVELNTKNDVMNTMSGGDDDTLVDLSDGKEPAHSDSDLLECQTEEPTVSPKKDVTSLTDLFVSLETIKPSSIPPINVIEERNGISVTIHVARDTPKEDVSVCVVTTLNKNPSPLTNYLFQAVVPKGCKLKLQPPSGSELPAHNPFLPPAAITQIMLIANPNKVNLTLKCMLSYMMQEETFTEMGEVERLITTT</sequence>
<accession>A0ABR1BCR0</accession>
<dbReference type="InterPro" id="IPR027422">
    <property type="entry name" value="GGA1-3"/>
</dbReference>
<dbReference type="PANTHER" id="PTHR45905">
    <property type="entry name" value="GOLGI-LOCALIZED, GAMMA-ADAPTIN EAR CONTAINING, ARF BINDING PROTEIN"/>
    <property type="match status" value="1"/>
</dbReference>
<evidence type="ECO:0008006" key="16">
    <source>
        <dbReference type="Google" id="ProtNLM"/>
    </source>
</evidence>
<keyword evidence="5" id="KW-0967">Endosome</keyword>
<feature type="domain" description="GAE" evidence="12">
    <location>
        <begin position="534"/>
        <end position="653"/>
    </location>
</feature>
<dbReference type="Pfam" id="PF18308">
    <property type="entry name" value="GGA_N-GAT"/>
    <property type="match status" value="1"/>
</dbReference>
<evidence type="ECO:0000256" key="10">
    <source>
        <dbReference type="SAM" id="MobiDB-lite"/>
    </source>
</evidence>
<keyword evidence="6" id="KW-0832">Ubl conjugation</keyword>
<dbReference type="PROSITE" id="PS50179">
    <property type="entry name" value="VHS"/>
    <property type="match status" value="1"/>
</dbReference>
<dbReference type="SUPFAM" id="SSF48464">
    <property type="entry name" value="ENTH/VHS domain"/>
    <property type="match status" value="1"/>
</dbReference>
<keyword evidence="15" id="KW-1185">Reference proteome</keyword>
<keyword evidence="9" id="KW-0472">Membrane</keyword>
<evidence type="ECO:0000256" key="2">
    <source>
        <dbReference type="ARBA" id="ARBA00004220"/>
    </source>
</evidence>
<dbReference type="Pfam" id="PF00790">
    <property type="entry name" value="VHS"/>
    <property type="match status" value="1"/>
</dbReference>
<keyword evidence="8" id="KW-0333">Golgi apparatus</keyword>
<dbReference type="Gene3D" id="1.20.58.160">
    <property type="match status" value="1"/>
</dbReference>
<dbReference type="SMART" id="SM00809">
    <property type="entry name" value="Alpha_adaptinC2"/>
    <property type="match status" value="1"/>
</dbReference>
<comment type="similarity">
    <text evidence="3">Belongs to the GGA protein family.</text>
</comment>